<dbReference type="Proteomes" id="UP000602905">
    <property type="component" value="Unassembled WGS sequence"/>
</dbReference>
<dbReference type="AlphaFoldDB" id="A0A8H7HL14"/>
<evidence type="ECO:0000256" key="5">
    <source>
        <dbReference type="ARBA" id="ARBA00023242"/>
    </source>
</evidence>
<dbReference type="OrthoDB" id="3268424at2759"/>
<dbReference type="PANTHER" id="PTHR46481:SF10">
    <property type="entry name" value="ZINC FINGER BED DOMAIN-CONTAINING PROTEIN 39"/>
    <property type="match status" value="1"/>
</dbReference>
<gene>
    <name evidence="7" type="ORF">RHS03_08650</name>
</gene>
<comment type="subcellular location">
    <subcellularLocation>
        <location evidence="1">Nucleus</location>
    </subcellularLocation>
</comment>
<proteinExistence type="predicted"/>
<evidence type="ECO:0000256" key="4">
    <source>
        <dbReference type="ARBA" id="ARBA00022833"/>
    </source>
</evidence>
<keyword evidence="3" id="KW-0863">Zinc-finger</keyword>
<dbReference type="PANTHER" id="PTHR46481">
    <property type="entry name" value="ZINC FINGER BED DOMAIN-CONTAINING PROTEIN 4"/>
    <property type="match status" value="1"/>
</dbReference>
<reference evidence="7" key="1">
    <citation type="submission" date="2020-09" db="EMBL/GenBank/DDBJ databases">
        <title>Comparative genome analyses of four rice-infecting Rhizoctonia solani isolates reveal extensive enrichment of homogalacturonan modification genes.</title>
        <authorList>
            <person name="Lee D.-Y."/>
            <person name="Jeon J."/>
            <person name="Kim K.-T."/>
            <person name="Cheong K."/>
            <person name="Song H."/>
            <person name="Choi G."/>
            <person name="Ko J."/>
            <person name="Opiyo S.O."/>
            <person name="Zuo S."/>
            <person name="Madhav S."/>
            <person name="Lee Y.-H."/>
            <person name="Wang G.-L."/>
        </authorList>
    </citation>
    <scope>NUCLEOTIDE SEQUENCE</scope>
    <source>
        <strain evidence="7">AG1-IA WGL</strain>
    </source>
</reference>
<dbReference type="SUPFAM" id="SSF53098">
    <property type="entry name" value="Ribonuclease H-like"/>
    <property type="match status" value="1"/>
</dbReference>
<protein>
    <recommendedName>
        <fullName evidence="6">HAT C-terminal dimerisation domain-containing protein</fullName>
    </recommendedName>
</protein>
<feature type="domain" description="HAT C-terminal dimerisation" evidence="6">
    <location>
        <begin position="392"/>
        <end position="461"/>
    </location>
</feature>
<dbReference type="GO" id="GO:0005634">
    <property type="term" value="C:nucleus"/>
    <property type="evidence" value="ECO:0007669"/>
    <property type="project" value="UniProtKB-SubCell"/>
</dbReference>
<dbReference type="GO" id="GO:0008270">
    <property type="term" value="F:zinc ion binding"/>
    <property type="evidence" value="ECO:0007669"/>
    <property type="project" value="UniProtKB-KW"/>
</dbReference>
<accession>A0A8H7HL14</accession>
<evidence type="ECO:0000259" key="6">
    <source>
        <dbReference type="Pfam" id="PF05699"/>
    </source>
</evidence>
<evidence type="ECO:0000256" key="1">
    <source>
        <dbReference type="ARBA" id="ARBA00004123"/>
    </source>
</evidence>
<name>A0A8H7HL14_9AGAM</name>
<evidence type="ECO:0000256" key="2">
    <source>
        <dbReference type="ARBA" id="ARBA00022723"/>
    </source>
</evidence>
<dbReference type="GO" id="GO:0046983">
    <property type="term" value="F:protein dimerization activity"/>
    <property type="evidence" value="ECO:0007669"/>
    <property type="project" value="InterPro"/>
</dbReference>
<keyword evidence="5" id="KW-0539">Nucleus</keyword>
<dbReference type="Pfam" id="PF05699">
    <property type="entry name" value="Dimer_Tnp_hAT"/>
    <property type="match status" value="1"/>
</dbReference>
<evidence type="ECO:0000313" key="8">
    <source>
        <dbReference type="Proteomes" id="UP000602905"/>
    </source>
</evidence>
<feature type="non-terminal residue" evidence="7">
    <location>
        <position position="502"/>
    </location>
</feature>
<dbReference type="EMBL" id="JACYCD010000528">
    <property type="protein sequence ID" value="KAF8692110.1"/>
    <property type="molecule type" value="Genomic_DNA"/>
</dbReference>
<dbReference type="InterPro" id="IPR008906">
    <property type="entry name" value="HATC_C_dom"/>
</dbReference>
<keyword evidence="2" id="KW-0479">Metal-binding</keyword>
<dbReference type="InterPro" id="IPR012337">
    <property type="entry name" value="RNaseH-like_sf"/>
</dbReference>
<organism evidence="7 8">
    <name type="scientific">Rhizoctonia solani</name>
    <dbReference type="NCBI Taxonomy" id="456999"/>
    <lineage>
        <taxon>Eukaryota</taxon>
        <taxon>Fungi</taxon>
        <taxon>Dikarya</taxon>
        <taxon>Basidiomycota</taxon>
        <taxon>Agaricomycotina</taxon>
        <taxon>Agaricomycetes</taxon>
        <taxon>Cantharellales</taxon>
        <taxon>Ceratobasidiaceae</taxon>
        <taxon>Rhizoctonia</taxon>
    </lineage>
</organism>
<dbReference type="InterPro" id="IPR052035">
    <property type="entry name" value="ZnF_BED_domain_contain"/>
</dbReference>
<evidence type="ECO:0000313" key="7">
    <source>
        <dbReference type="EMBL" id="KAF8692110.1"/>
    </source>
</evidence>
<comment type="caution">
    <text evidence="7">The sequence shown here is derived from an EMBL/GenBank/DDBJ whole genome shotgun (WGS) entry which is preliminary data.</text>
</comment>
<evidence type="ECO:0000256" key="3">
    <source>
        <dbReference type="ARBA" id="ARBA00022771"/>
    </source>
</evidence>
<sequence>MAHITNLIAQALMSVFSCPSSKKRKILANTWVLTKQPATNNQMLQSTASTSVAQSADYNDLPLPPLDTLDSALDVPGELADEGMEQHDALEVQTAVGAAIKGMAELFQLNLSDCKLKEAREVFPKASGFANQIHASGTLQAAFAELRVACKNILTTKKEMPTQQVATRWGSAAACGQTHKDLRVVVEMMTSKPVYKLGEFQMSSTQWDILQEVNECLEVFEEPTHIHSQKGVPLIHRVIPDMHTLKYRLEEMRNGEVIDPRTGQPPRPVVRVAAFAAIQVVDKYLRLLEASGIYWLAIALCPWYKLQWLEANNYSPVRIQQVRRLLEDRFGLYAARYAPAAVPETSDEAESSSSATSSSPRLRRLWMRTPPSATHRNSTASTSAPPPTALSIYLASPLVSEAEVNQRGGLLQFWESEVNTGSALGRLALDILTAPSSSVDVERAFSGGRMSVNYRQHRTSLATFRAKMAVGSWFGTPLLSDVAEVVDMIEGKGETEKPLDID</sequence>
<keyword evidence="4" id="KW-0862">Zinc</keyword>